<evidence type="ECO:0000259" key="7">
    <source>
        <dbReference type="Pfam" id="PF02826"/>
    </source>
</evidence>
<reference evidence="8" key="1">
    <citation type="journal article" date="2020" name="Stud. Mycol.">
        <title>101 Dothideomycetes genomes: a test case for predicting lifestyles and emergence of pathogens.</title>
        <authorList>
            <person name="Haridas S."/>
            <person name="Albert R."/>
            <person name="Binder M."/>
            <person name="Bloem J."/>
            <person name="Labutti K."/>
            <person name="Salamov A."/>
            <person name="Andreopoulos B."/>
            <person name="Baker S."/>
            <person name="Barry K."/>
            <person name="Bills G."/>
            <person name="Bluhm B."/>
            <person name="Cannon C."/>
            <person name="Castanera R."/>
            <person name="Culley D."/>
            <person name="Daum C."/>
            <person name="Ezra D."/>
            <person name="Gonzalez J."/>
            <person name="Henrissat B."/>
            <person name="Kuo A."/>
            <person name="Liang C."/>
            <person name="Lipzen A."/>
            <person name="Lutzoni F."/>
            <person name="Magnuson J."/>
            <person name="Mondo S."/>
            <person name="Nolan M."/>
            <person name="Ohm R."/>
            <person name="Pangilinan J."/>
            <person name="Park H.-J."/>
            <person name="Ramirez L."/>
            <person name="Alfaro M."/>
            <person name="Sun H."/>
            <person name="Tritt A."/>
            <person name="Yoshinaga Y."/>
            <person name="Zwiers L.-H."/>
            <person name="Turgeon B."/>
            <person name="Goodwin S."/>
            <person name="Spatafora J."/>
            <person name="Crous P."/>
            <person name="Grigoriev I."/>
        </authorList>
    </citation>
    <scope>NUCLEOTIDE SEQUENCE</scope>
    <source>
        <strain evidence="8">CBS 627.86</strain>
    </source>
</reference>
<dbReference type="GO" id="GO:0016616">
    <property type="term" value="F:oxidoreductase activity, acting on the CH-OH group of donors, NAD or NADP as acceptor"/>
    <property type="evidence" value="ECO:0007669"/>
    <property type="project" value="InterPro"/>
</dbReference>
<dbReference type="InterPro" id="IPR029753">
    <property type="entry name" value="D-isomer_DH_CS"/>
</dbReference>
<feature type="domain" description="D-isomer specific 2-hydroxyacid dehydrogenase catalytic" evidence="6">
    <location>
        <begin position="80"/>
        <end position="366"/>
    </location>
</feature>
<dbReference type="CDD" id="cd05299">
    <property type="entry name" value="CtBP_dh"/>
    <property type="match status" value="1"/>
</dbReference>
<keyword evidence="9" id="KW-1185">Reference proteome</keyword>
<dbReference type="GO" id="GO:0005634">
    <property type="term" value="C:nucleus"/>
    <property type="evidence" value="ECO:0007669"/>
    <property type="project" value="UniProtKB-SubCell"/>
</dbReference>
<sequence length="371" mass="41744">MESSLATQHVGAPLTNGTHAKPTYTIIHAEGMWPDDTVEHEIFKSKEGQAYYVNYVQTNLAPTVTEIPKHWSAIDKSLRNQVQGIMLFRLPLTKADLDLFPKLKIVLRMGVGYDRLDRVSLAKRNITVCNIPDYGTCEIADHALALALTLRRGVALHHDMQRFTETPSWLYIPSPLIHRIQAKTFGILGLGRIGMATAMRAKAFGWDVIFYDPYLLNGVDKALGLERVKDTQELFRRSTTLSLHCPCTRETRGMIGYELLSLMPFGSILVNTARGEIVDLDGVERCLKEGNLMAVGFDVLPIEPIPKVGAHPLIQAYRNREEWLMGRMVITPHTAFYSPESYVDIRIKSAETMRDVLIDGGMLNVIRPDQE</sequence>
<dbReference type="InterPro" id="IPR006140">
    <property type="entry name" value="D-isomer_DH_NAD-bd"/>
</dbReference>
<dbReference type="GO" id="GO:0051287">
    <property type="term" value="F:NAD binding"/>
    <property type="evidence" value="ECO:0007669"/>
    <property type="project" value="InterPro"/>
</dbReference>
<evidence type="ECO:0000256" key="5">
    <source>
        <dbReference type="RuleBase" id="RU003719"/>
    </source>
</evidence>
<feature type="domain" description="D-isomer specific 2-hydroxyacid dehydrogenase NAD-binding" evidence="7">
    <location>
        <begin position="145"/>
        <end position="335"/>
    </location>
</feature>
<dbReference type="EMBL" id="ML977310">
    <property type="protein sequence ID" value="KAF2122561.1"/>
    <property type="molecule type" value="Genomic_DNA"/>
</dbReference>
<evidence type="ECO:0000256" key="4">
    <source>
        <dbReference type="ARBA" id="ARBA00023242"/>
    </source>
</evidence>
<proteinExistence type="inferred from homology"/>
<dbReference type="AlphaFoldDB" id="A0A6A5ZWB8"/>
<evidence type="ECO:0000256" key="1">
    <source>
        <dbReference type="ARBA" id="ARBA00004123"/>
    </source>
</evidence>
<dbReference type="PANTHER" id="PTHR46029:SF7">
    <property type="entry name" value="C-TERMINAL-BINDING PROTEIN"/>
    <property type="match status" value="1"/>
</dbReference>
<keyword evidence="3 5" id="KW-0560">Oxidoreductase</keyword>
<evidence type="ECO:0000259" key="6">
    <source>
        <dbReference type="Pfam" id="PF00389"/>
    </source>
</evidence>
<dbReference type="Pfam" id="PF00389">
    <property type="entry name" value="2-Hacid_dh"/>
    <property type="match status" value="1"/>
</dbReference>
<dbReference type="Pfam" id="PF02826">
    <property type="entry name" value="2-Hacid_dh_C"/>
    <property type="match status" value="1"/>
</dbReference>
<dbReference type="PROSITE" id="PS00671">
    <property type="entry name" value="D_2_HYDROXYACID_DH_3"/>
    <property type="match status" value="1"/>
</dbReference>
<evidence type="ECO:0000256" key="2">
    <source>
        <dbReference type="ARBA" id="ARBA00005854"/>
    </source>
</evidence>
<comment type="similarity">
    <text evidence="2 5">Belongs to the D-isomer specific 2-hydroxyacid dehydrogenase family.</text>
</comment>
<dbReference type="GO" id="GO:0003713">
    <property type="term" value="F:transcription coactivator activity"/>
    <property type="evidence" value="ECO:0007669"/>
    <property type="project" value="TreeGrafter"/>
</dbReference>
<dbReference type="GO" id="GO:0140297">
    <property type="term" value="F:DNA-binding transcription factor binding"/>
    <property type="evidence" value="ECO:0007669"/>
    <property type="project" value="TreeGrafter"/>
</dbReference>
<evidence type="ECO:0000313" key="8">
    <source>
        <dbReference type="EMBL" id="KAF2122561.1"/>
    </source>
</evidence>
<protein>
    <submittedName>
        <fullName evidence="8">C-terminal binding protein</fullName>
    </submittedName>
</protein>
<dbReference type="PANTHER" id="PTHR46029">
    <property type="entry name" value="C-TERMINAL-BINDING PROTEIN"/>
    <property type="match status" value="1"/>
</dbReference>
<dbReference type="Proteomes" id="UP000799770">
    <property type="component" value="Unassembled WGS sequence"/>
</dbReference>
<dbReference type="InterPro" id="IPR006139">
    <property type="entry name" value="D-isomer_2_OHA_DH_cat_dom"/>
</dbReference>
<dbReference type="InterPro" id="IPR043322">
    <property type="entry name" value="CtBP"/>
</dbReference>
<evidence type="ECO:0000313" key="9">
    <source>
        <dbReference type="Proteomes" id="UP000799770"/>
    </source>
</evidence>
<dbReference type="GO" id="GO:0001221">
    <property type="term" value="F:transcription coregulator binding"/>
    <property type="evidence" value="ECO:0007669"/>
    <property type="project" value="TreeGrafter"/>
</dbReference>
<accession>A0A6A5ZWB8</accession>
<organism evidence="8 9">
    <name type="scientific">Lophiotrema nucula</name>
    <dbReference type="NCBI Taxonomy" id="690887"/>
    <lineage>
        <taxon>Eukaryota</taxon>
        <taxon>Fungi</taxon>
        <taxon>Dikarya</taxon>
        <taxon>Ascomycota</taxon>
        <taxon>Pezizomycotina</taxon>
        <taxon>Dothideomycetes</taxon>
        <taxon>Pleosporomycetidae</taxon>
        <taxon>Pleosporales</taxon>
        <taxon>Lophiotremataceae</taxon>
        <taxon>Lophiotrema</taxon>
    </lineage>
</organism>
<dbReference type="Gene3D" id="3.40.50.720">
    <property type="entry name" value="NAD(P)-binding Rossmann-like Domain"/>
    <property type="match status" value="2"/>
</dbReference>
<keyword evidence="4" id="KW-0539">Nucleus</keyword>
<dbReference type="SUPFAM" id="SSF52283">
    <property type="entry name" value="Formate/glycerate dehydrogenase catalytic domain-like"/>
    <property type="match status" value="1"/>
</dbReference>
<dbReference type="GO" id="GO:0003714">
    <property type="term" value="F:transcription corepressor activity"/>
    <property type="evidence" value="ECO:0007669"/>
    <property type="project" value="InterPro"/>
</dbReference>
<evidence type="ECO:0000256" key="3">
    <source>
        <dbReference type="ARBA" id="ARBA00023002"/>
    </source>
</evidence>
<dbReference type="GO" id="GO:0006357">
    <property type="term" value="P:regulation of transcription by RNA polymerase II"/>
    <property type="evidence" value="ECO:0007669"/>
    <property type="project" value="TreeGrafter"/>
</dbReference>
<gene>
    <name evidence="8" type="ORF">BDV96DRAFT_560992</name>
</gene>
<comment type="subcellular location">
    <subcellularLocation>
        <location evidence="1">Nucleus</location>
    </subcellularLocation>
</comment>
<dbReference type="InterPro" id="IPR051638">
    <property type="entry name" value="CTBP_dehydrogenase"/>
</dbReference>
<dbReference type="InterPro" id="IPR036291">
    <property type="entry name" value="NAD(P)-bd_dom_sf"/>
</dbReference>
<dbReference type="OrthoDB" id="298012at2759"/>
<dbReference type="SUPFAM" id="SSF51735">
    <property type="entry name" value="NAD(P)-binding Rossmann-fold domains"/>
    <property type="match status" value="1"/>
</dbReference>
<name>A0A6A5ZWB8_9PLEO</name>